<keyword evidence="2 6" id="KW-0812">Transmembrane</keyword>
<dbReference type="PANTHER" id="PTHR31566">
    <property type="entry name" value="CYTOCHROME C BIOGENESIS PROTEIN CCS1, CHLOROPLASTIC"/>
    <property type="match status" value="1"/>
</dbReference>
<dbReference type="InterPro" id="IPR007816">
    <property type="entry name" value="ResB-like_domain"/>
</dbReference>
<dbReference type="AlphaFoldDB" id="A0A222AHN9"/>
<dbReference type="HAMAP" id="MF_01392">
    <property type="entry name" value="CytC_Ccs1"/>
    <property type="match status" value="1"/>
</dbReference>
<feature type="transmembrane region" description="Helical" evidence="7">
    <location>
        <begin position="167"/>
        <end position="189"/>
    </location>
</feature>
<evidence type="ECO:0000256" key="4">
    <source>
        <dbReference type="ARBA" id="ARBA00022989"/>
    </source>
</evidence>
<comment type="function">
    <text evidence="6">Required during biogenesis of c-type cytochromes (cytochrome c6 and cytochrome f) at the step of heme attachment.</text>
</comment>
<sequence>MLLKINQYFWKIANLLGNLKLAIFLLLGLAICSALGTVIEQNQSISFYESNYPNTAPIMGFISCNLILLSGLNNIYQTWWFTILLLLFAATLFSCTLVRQIPSLKMARLWQFYTSNQSLKKIGPNFNLQKTSLSKLAFILKSDDYNVIQKGSFLYAYKGLPGKIGPIIVHASLIIVLFGALLGNLSGFISQELIPLGGIFHIQNIISSGPFSSIPQNFEGYVKDFKIAYNDEGSIDQFYSDLSILSNEGNEMKYKTIYVNEPLRYNGIVFYQTDWSIVNLSLNVDNNKEFSIPLKFISVPNEGKFWISSLPIQKSEQNENNDILLVLEDLTGKLLLYNKNQQLLGVVNVGDNFLINGHSLRITEIVSSTGLQIKSDPGIPFVYFGFLLLMFSIVISYISYSQIWAIKKDKKLYISGRTNRAIYSFEQYMIKTVNTLNGITVL</sequence>
<feature type="transmembrane region" description="Helical" evidence="7">
    <location>
        <begin position="78"/>
        <end position="98"/>
    </location>
</feature>
<dbReference type="PANTHER" id="PTHR31566:SF0">
    <property type="entry name" value="CYTOCHROME C BIOGENESIS PROTEIN CCS1, CHLOROPLASTIC"/>
    <property type="match status" value="1"/>
</dbReference>
<geneLocation type="plastid" evidence="9"/>
<keyword evidence="4 6" id="KW-1133">Transmembrane helix</keyword>
<dbReference type="GO" id="GO:0017004">
    <property type="term" value="P:cytochrome complex assembly"/>
    <property type="evidence" value="ECO:0007669"/>
    <property type="project" value="UniProtKB-UniRule"/>
</dbReference>
<comment type="subcellular location">
    <subcellularLocation>
        <location evidence="6">Cellular thylakoid membrane</location>
        <topology evidence="6">Multi-pass membrane protein</topology>
    </subcellularLocation>
    <subcellularLocation>
        <location evidence="1">Membrane</location>
        <topology evidence="1">Multi-pass membrane protein</topology>
    </subcellularLocation>
</comment>
<accession>A0A222AHN9</accession>
<protein>
    <recommendedName>
        <fullName evidence="6">Cytochrome c biogenesis protein CcsB</fullName>
    </recommendedName>
</protein>
<dbReference type="InterPro" id="IPR023494">
    <property type="entry name" value="Cyt_c_bgen_Ccs1/CcsB/ResB"/>
</dbReference>
<keyword evidence="6" id="KW-0793">Thylakoid</keyword>
<feature type="transmembrane region" description="Helical" evidence="7">
    <location>
        <begin position="20"/>
        <end position="39"/>
    </location>
</feature>
<comment type="similarity">
    <text evidence="6">Belongs to the Ccs1/CcsB family.</text>
</comment>
<keyword evidence="5 6" id="KW-0472">Membrane</keyword>
<evidence type="ECO:0000256" key="5">
    <source>
        <dbReference type="ARBA" id="ARBA00023136"/>
    </source>
</evidence>
<evidence type="ECO:0000256" key="7">
    <source>
        <dbReference type="SAM" id="Phobius"/>
    </source>
</evidence>
<dbReference type="GO" id="GO:0042651">
    <property type="term" value="C:thylakoid membrane"/>
    <property type="evidence" value="ECO:0007669"/>
    <property type="project" value="UniProtKB-UniRule"/>
</dbReference>
<evidence type="ECO:0000256" key="1">
    <source>
        <dbReference type="ARBA" id="ARBA00004141"/>
    </source>
</evidence>
<evidence type="ECO:0000256" key="6">
    <source>
        <dbReference type="HAMAP-Rule" id="MF_01392"/>
    </source>
</evidence>
<feature type="domain" description="ResB-like" evidence="8">
    <location>
        <begin position="360"/>
        <end position="427"/>
    </location>
</feature>
<dbReference type="EMBL" id="KY856940">
    <property type="protein sequence ID" value="ASO75881.1"/>
    <property type="molecule type" value="Genomic_DNA"/>
</dbReference>
<reference evidence="9" key="1">
    <citation type="journal article" date="2017" name="Genome Biol. Evol.">
        <title>Evolutionary Dynamics of Cryptophyte Plastid Genomes.</title>
        <authorList>
            <person name="Kim J.I."/>
            <person name="Moore C.E."/>
            <person name="Archibald J.M."/>
            <person name="Bhattacharya D."/>
            <person name="Yi G."/>
            <person name="Yoon H.S."/>
            <person name="Shin W."/>
        </authorList>
    </citation>
    <scope>NUCLEOTIDE SEQUENCE</scope>
    <source>
        <strain evidence="9">CCMP1868</strain>
    </source>
</reference>
<evidence type="ECO:0000259" key="8">
    <source>
        <dbReference type="Pfam" id="PF05140"/>
    </source>
</evidence>
<keyword evidence="3 6" id="KW-0201">Cytochrome c-type biogenesis</keyword>
<evidence type="ECO:0000256" key="2">
    <source>
        <dbReference type="ARBA" id="ARBA00022692"/>
    </source>
</evidence>
<name>A0A222AHN9_9CRYP</name>
<organism evidence="9">
    <name type="scientific">Storeatula sp. CCMP1868</name>
    <dbReference type="NCBI Taxonomy" id="195070"/>
    <lineage>
        <taxon>Eukaryota</taxon>
        <taxon>Cryptophyceae</taxon>
        <taxon>Pyrenomonadales</taxon>
        <taxon>Pyrenomonadaceae</taxon>
        <taxon>Storeatula</taxon>
    </lineage>
</organism>
<feature type="domain" description="ResB-like" evidence="8">
    <location>
        <begin position="19"/>
        <end position="281"/>
    </location>
</feature>
<evidence type="ECO:0000313" key="9">
    <source>
        <dbReference type="EMBL" id="ASO75881.1"/>
    </source>
</evidence>
<keyword evidence="9" id="KW-0934">Plastid</keyword>
<evidence type="ECO:0000256" key="3">
    <source>
        <dbReference type="ARBA" id="ARBA00022748"/>
    </source>
</evidence>
<comment type="subunit">
    <text evidence="6">May interact with CcsA.</text>
</comment>
<dbReference type="Pfam" id="PF05140">
    <property type="entry name" value="ResB"/>
    <property type="match status" value="2"/>
</dbReference>
<proteinExistence type="inferred from homology"/>
<gene>
    <name evidence="6 9" type="primary">ccs1</name>
    <name evidence="6" type="synonym">ccsB</name>
</gene>
<feature type="transmembrane region" description="Helical" evidence="7">
    <location>
        <begin position="381"/>
        <end position="400"/>
    </location>
</feature>